<dbReference type="EMBL" id="CAVNYO010000172">
    <property type="protein sequence ID" value="CAK5271492.1"/>
    <property type="molecule type" value="Genomic_DNA"/>
</dbReference>
<evidence type="ECO:0000313" key="2">
    <source>
        <dbReference type="EMBL" id="CAK5271492.1"/>
    </source>
</evidence>
<organism evidence="2 3">
    <name type="scientific">Mycena citricolor</name>
    <dbReference type="NCBI Taxonomy" id="2018698"/>
    <lineage>
        <taxon>Eukaryota</taxon>
        <taxon>Fungi</taxon>
        <taxon>Dikarya</taxon>
        <taxon>Basidiomycota</taxon>
        <taxon>Agaricomycotina</taxon>
        <taxon>Agaricomycetes</taxon>
        <taxon>Agaricomycetidae</taxon>
        <taxon>Agaricales</taxon>
        <taxon>Marasmiineae</taxon>
        <taxon>Mycenaceae</taxon>
        <taxon>Mycena</taxon>
    </lineage>
</organism>
<feature type="region of interest" description="Disordered" evidence="1">
    <location>
        <begin position="1"/>
        <end position="52"/>
    </location>
</feature>
<feature type="non-terminal residue" evidence="2">
    <location>
        <position position="140"/>
    </location>
</feature>
<keyword evidence="3" id="KW-1185">Reference proteome</keyword>
<accession>A0AAD2H9L3</accession>
<proteinExistence type="predicted"/>
<name>A0AAD2H9L3_9AGAR</name>
<dbReference type="AlphaFoldDB" id="A0AAD2H9L3"/>
<reference evidence="2" key="1">
    <citation type="submission" date="2023-11" db="EMBL/GenBank/DDBJ databases">
        <authorList>
            <person name="De Vega J J."/>
            <person name="De Vega J J."/>
        </authorList>
    </citation>
    <scope>NUCLEOTIDE SEQUENCE</scope>
</reference>
<evidence type="ECO:0000313" key="3">
    <source>
        <dbReference type="Proteomes" id="UP001295794"/>
    </source>
</evidence>
<comment type="caution">
    <text evidence="2">The sequence shown here is derived from an EMBL/GenBank/DDBJ whole genome shotgun (WGS) entry which is preliminary data.</text>
</comment>
<dbReference type="Proteomes" id="UP001295794">
    <property type="component" value="Unassembled WGS sequence"/>
</dbReference>
<sequence>QSTAPSPLKHGKLALHDSKGEEEQSYGGPELYADKRASRSQRPQTPPAHAFKDHVCYGTSSSNFGARASVVKYIHAVTCNHSPETLRTCFYPQKTRYDHRGQTQFDAGLMRSTIKSLMLSSLLLSFCLTLDSVSSGLAIL</sequence>
<protein>
    <submittedName>
        <fullName evidence="2">Uncharacterized protein</fullName>
    </submittedName>
</protein>
<gene>
    <name evidence="2" type="ORF">MYCIT1_LOCUS16561</name>
</gene>
<evidence type="ECO:0000256" key="1">
    <source>
        <dbReference type="SAM" id="MobiDB-lite"/>
    </source>
</evidence>